<dbReference type="OrthoDB" id="103430at2"/>
<gene>
    <name evidence="3" type="ORF">ESZ00_02260</name>
</gene>
<dbReference type="Gene3D" id="2.60.120.1130">
    <property type="match status" value="1"/>
</dbReference>
<evidence type="ECO:0000313" key="3">
    <source>
        <dbReference type="EMBL" id="RXS96795.1"/>
    </source>
</evidence>
<evidence type="ECO:0000259" key="2">
    <source>
        <dbReference type="Pfam" id="PF12969"/>
    </source>
</evidence>
<dbReference type="InterPro" id="IPR038765">
    <property type="entry name" value="Papain-like_cys_pep_sf"/>
</dbReference>
<dbReference type="Proteomes" id="UP000290253">
    <property type="component" value="Unassembled WGS sequence"/>
</dbReference>
<dbReference type="InterPro" id="IPR024618">
    <property type="entry name" value="DUF3857"/>
</dbReference>
<dbReference type="SUPFAM" id="SSF54001">
    <property type="entry name" value="Cysteine proteinases"/>
    <property type="match status" value="1"/>
</dbReference>
<feature type="chain" id="PRO_5020975896" evidence="1">
    <location>
        <begin position="29"/>
        <end position="656"/>
    </location>
</feature>
<organism evidence="3 4">
    <name type="scientific">Silvibacterium dinghuense</name>
    <dbReference type="NCBI Taxonomy" id="1560006"/>
    <lineage>
        <taxon>Bacteria</taxon>
        <taxon>Pseudomonadati</taxon>
        <taxon>Acidobacteriota</taxon>
        <taxon>Terriglobia</taxon>
        <taxon>Terriglobales</taxon>
        <taxon>Acidobacteriaceae</taxon>
        <taxon>Silvibacterium</taxon>
    </lineage>
</organism>
<feature type="signal peptide" evidence="1">
    <location>
        <begin position="1"/>
        <end position="28"/>
    </location>
</feature>
<dbReference type="Gene3D" id="3.10.620.30">
    <property type="match status" value="1"/>
</dbReference>
<dbReference type="PROSITE" id="PS51257">
    <property type="entry name" value="PROKAR_LIPOPROTEIN"/>
    <property type="match status" value="1"/>
</dbReference>
<sequence length="656" mass="72076">MLSRTGMKLAGCALLGLTALACGGKAWASDAVPDWVTAAAAEKSPAGNAKAVVLLEDRLLEVDAAGKIRLRTRMVVRIVRPQGREYARPIAYMRSDRKLLSFHVWSISPDGHPFKVKDNQIVEAGSEEWGILYDDVRFRTAEVPGADPGGVVAWESTVEEPLYSGETDWEFQGEIPQVRSVFEADLPAGWQYRALWCRHPSVAPTEVAPNHWRWEVRDVPGIHLDDIPLAPSDESLMGRMTLHYAASPLPDGPALWSRIGDWYLPLAEPKTEAPSEIATESRQLVSPDADFLDRVDKVSTFLQQQIRYVGIEIGVGGYIPHAATDTYRNRYGDCKDKATLLLAMLNAVGVRGTWVMVDTERGVVDAETPSLIGNHMIAAIEIPKGYENPRMKAVVTAKNGQRYLIFDPTNEYVPAGLIPAYLQGGVGILMAGAGTEAVTLPVLGPETSTTERTAEFELGTDGSLKGDVKVERFGSLASGMRRLYTMHDQKETRESLEKSLRSDFPEFDVTSQKTGDVRTLEKPFAVEYGVSVPGYARQAGNFLLLRPRVLGSDAMAIGDAPRALPIEFSGLEERKDTFTVKLPAGYSVDEVPEPVHLETDFATYDSSVEVKSGEVVYHRDYRLKKLELAAGDYATLEKLEGAINADENRSAVLKKP</sequence>
<comment type="caution">
    <text evidence="3">The sequence shown here is derived from an EMBL/GenBank/DDBJ whole genome shotgun (WGS) entry which is preliminary data.</text>
</comment>
<accession>A0A4Q1SHF4</accession>
<proteinExistence type="predicted"/>
<dbReference type="Pfam" id="PF12969">
    <property type="entry name" value="DUF3857"/>
    <property type="match status" value="1"/>
</dbReference>
<dbReference type="RefSeq" id="WP_129206578.1">
    <property type="nucleotide sequence ID" value="NZ_BMGU01000001.1"/>
</dbReference>
<keyword evidence="1" id="KW-0732">Signal</keyword>
<evidence type="ECO:0000256" key="1">
    <source>
        <dbReference type="SAM" id="SignalP"/>
    </source>
</evidence>
<evidence type="ECO:0000313" key="4">
    <source>
        <dbReference type="Proteomes" id="UP000290253"/>
    </source>
</evidence>
<dbReference type="Gene3D" id="2.60.40.3140">
    <property type="match status" value="1"/>
</dbReference>
<protein>
    <submittedName>
        <fullName evidence="3">DUF3857 domain-containing protein</fullName>
    </submittedName>
</protein>
<reference evidence="3 4" key="1">
    <citation type="journal article" date="2016" name="Int. J. Syst. Evol. Microbiol.">
        <title>Acidipila dinghuensis sp. nov., an acidobacterium isolated from forest soil.</title>
        <authorList>
            <person name="Jiang Y.W."/>
            <person name="Wang J."/>
            <person name="Chen M.H."/>
            <person name="Lv Y.Y."/>
            <person name="Qiu L.H."/>
        </authorList>
    </citation>
    <scope>NUCLEOTIDE SEQUENCE [LARGE SCALE GENOMIC DNA]</scope>
    <source>
        <strain evidence="3 4">DHOF10</strain>
    </source>
</reference>
<dbReference type="AlphaFoldDB" id="A0A4Q1SHF4"/>
<keyword evidence="4" id="KW-1185">Reference proteome</keyword>
<name>A0A4Q1SHF4_9BACT</name>
<feature type="domain" description="DUF3857" evidence="2">
    <location>
        <begin position="66"/>
        <end position="221"/>
    </location>
</feature>
<dbReference type="EMBL" id="SDMK01000001">
    <property type="protein sequence ID" value="RXS96795.1"/>
    <property type="molecule type" value="Genomic_DNA"/>
</dbReference>